<dbReference type="Proteomes" id="UP000792457">
    <property type="component" value="Unassembled WGS sequence"/>
</dbReference>
<feature type="compositionally biased region" description="Basic residues" evidence="1">
    <location>
        <begin position="13"/>
        <end position="24"/>
    </location>
</feature>
<feature type="region of interest" description="Disordered" evidence="1">
    <location>
        <begin position="1"/>
        <end position="24"/>
    </location>
</feature>
<feature type="compositionally biased region" description="Basic and acidic residues" evidence="1">
    <location>
        <begin position="1"/>
        <end position="12"/>
    </location>
</feature>
<dbReference type="EMBL" id="KZ308867">
    <property type="protein sequence ID" value="KAG8235030.1"/>
    <property type="molecule type" value="Genomic_DNA"/>
</dbReference>
<keyword evidence="3" id="KW-1185">Reference proteome</keyword>
<reference evidence="2" key="2">
    <citation type="submission" date="2017-10" db="EMBL/GenBank/DDBJ databases">
        <title>Ladona fulva Genome sequencing and assembly.</title>
        <authorList>
            <person name="Murali S."/>
            <person name="Richards S."/>
            <person name="Bandaranaike D."/>
            <person name="Bellair M."/>
            <person name="Blankenburg K."/>
            <person name="Chao H."/>
            <person name="Dinh H."/>
            <person name="Doddapaneni H."/>
            <person name="Dugan-Rocha S."/>
            <person name="Elkadiri S."/>
            <person name="Gnanaolivu R."/>
            <person name="Hernandez B."/>
            <person name="Skinner E."/>
            <person name="Javaid M."/>
            <person name="Lee S."/>
            <person name="Li M."/>
            <person name="Ming W."/>
            <person name="Munidasa M."/>
            <person name="Muniz J."/>
            <person name="Nguyen L."/>
            <person name="Hughes D."/>
            <person name="Osuji N."/>
            <person name="Pu L.-L."/>
            <person name="Puazo M."/>
            <person name="Qu C."/>
            <person name="Quiroz J."/>
            <person name="Raj R."/>
            <person name="Weissenberger G."/>
            <person name="Xin Y."/>
            <person name="Zou X."/>
            <person name="Han Y."/>
            <person name="Worley K."/>
            <person name="Muzny D."/>
            <person name="Gibbs R."/>
        </authorList>
    </citation>
    <scope>NUCLEOTIDE SEQUENCE</scope>
    <source>
        <strain evidence="2">Sampled in the wild</strain>
    </source>
</reference>
<proteinExistence type="predicted"/>
<name>A0A8K0KHK1_LADFU</name>
<protein>
    <submittedName>
        <fullName evidence="2">Uncharacterized protein</fullName>
    </submittedName>
</protein>
<evidence type="ECO:0000313" key="3">
    <source>
        <dbReference type="Proteomes" id="UP000792457"/>
    </source>
</evidence>
<dbReference type="OrthoDB" id="8191755at2759"/>
<evidence type="ECO:0000256" key="1">
    <source>
        <dbReference type="SAM" id="MobiDB-lite"/>
    </source>
</evidence>
<accession>A0A8K0KHK1</accession>
<gene>
    <name evidence="2" type="ORF">J437_LFUL015701</name>
</gene>
<comment type="caution">
    <text evidence="2">The sequence shown here is derived from an EMBL/GenBank/DDBJ whole genome shotgun (WGS) entry which is preliminary data.</text>
</comment>
<dbReference type="AlphaFoldDB" id="A0A8K0KHK1"/>
<evidence type="ECO:0000313" key="2">
    <source>
        <dbReference type="EMBL" id="KAG8235030.1"/>
    </source>
</evidence>
<organism evidence="2 3">
    <name type="scientific">Ladona fulva</name>
    <name type="common">Scarce chaser dragonfly</name>
    <name type="synonym">Libellula fulva</name>
    <dbReference type="NCBI Taxonomy" id="123851"/>
    <lineage>
        <taxon>Eukaryota</taxon>
        <taxon>Metazoa</taxon>
        <taxon>Ecdysozoa</taxon>
        <taxon>Arthropoda</taxon>
        <taxon>Hexapoda</taxon>
        <taxon>Insecta</taxon>
        <taxon>Pterygota</taxon>
        <taxon>Palaeoptera</taxon>
        <taxon>Odonata</taxon>
        <taxon>Epiprocta</taxon>
        <taxon>Anisoptera</taxon>
        <taxon>Libelluloidea</taxon>
        <taxon>Libellulidae</taxon>
        <taxon>Ladona</taxon>
    </lineage>
</organism>
<sequence>MKNRTAEMESRGNRKCHPRGHGRKNGLFSSFSGLQCSMNNADRQGEDCLKKCTFSSGSIKKRIRLFGLTLFDLRRLAYDLAERNGINHSFNKIKEIAGTDWLYWFLARCPEIKLRAPEKTSLD</sequence>
<reference evidence="2" key="1">
    <citation type="submission" date="2013-04" db="EMBL/GenBank/DDBJ databases">
        <authorList>
            <person name="Qu J."/>
            <person name="Murali S.C."/>
            <person name="Bandaranaike D."/>
            <person name="Bellair M."/>
            <person name="Blankenburg K."/>
            <person name="Chao H."/>
            <person name="Dinh H."/>
            <person name="Doddapaneni H."/>
            <person name="Downs B."/>
            <person name="Dugan-Rocha S."/>
            <person name="Elkadiri S."/>
            <person name="Gnanaolivu R.D."/>
            <person name="Hernandez B."/>
            <person name="Javaid M."/>
            <person name="Jayaseelan J.C."/>
            <person name="Lee S."/>
            <person name="Li M."/>
            <person name="Ming W."/>
            <person name="Munidasa M."/>
            <person name="Muniz J."/>
            <person name="Nguyen L."/>
            <person name="Ongeri F."/>
            <person name="Osuji N."/>
            <person name="Pu L.-L."/>
            <person name="Puazo M."/>
            <person name="Qu C."/>
            <person name="Quiroz J."/>
            <person name="Raj R."/>
            <person name="Weissenberger G."/>
            <person name="Xin Y."/>
            <person name="Zou X."/>
            <person name="Han Y."/>
            <person name="Richards S."/>
            <person name="Worley K."/>
            <person name="Muzny D."/>
            <person name="Gibbs R."/>
        </authorList>
    </citation>
    <scope>NUCLEOTIDE SEQUENCE</scope>
    <source>
        <strain evidence="2">Sampled in the wild</strain>
    </source>
</reference>